<gene>
    <name evidence="2" type="ORF">CRM22_009467</name>
</gene>
<accession>A0A4S2L8U6</accession>
<comment type="caution">
    <text evidence="2">The sequence shown here is derived from an EMBL/GenBank/DDBJ whole genome shotgun (WGS) entry which is preliminary data.</text>
</comment>
<evidence type="ECO:0000313" key="2">
    <source>
        <dbReference type="EMBL" id="TGZ58766.1"/>
    </source>
</evidence>
<evidence type="ECO:0000313" key="3">
    <source>
        <dbReference type="Proteomes" id="UP000308267"/>
    </source>
</evidence>
<proteinExistence type="predicted"/>
<protein>
    <submittedName>
        <fullName evidence="2">Uncharacterized protein</fullName>
    </submittedName>
</protein>
<dbReference type="AlphaFoldDB" id="A0A4S2L8U6"/>
<dbReference type="OrthoDB" id="5947018at2759"/>
<dbReference type="EMBL" id="SJOL01009151">
    <property type="protein sequence ID" value="TGZ58766.1"/>
    <property type="molecule type" value="Genomic_DNA"/>
</dbReference>
<reference evidence="2 3" key="1">
    <citation type="journal article" date="2019" name="BMC Genomics">
        <title>New insights from Opisthorchis felineus genome: update on genomics of the epidemiologically important liver flukes.</title>
        <authorList>
            <person name="Ershov N.I."/>
            <person name="Mordvinov V.A."/>
            <person name="Prokhortchouk E.B."/>
            <person name="Pakharukova M.Y."/>
            <person name="Gunbin K.V."/>
            <person name="Ustyantsev K."/>
            <person name="Genaev M.A."/>
            <person name="Blinov A.G."/>
            <person name="Mazur A."/>
            <person name="Boulygina E."/>
            <person name="Tsygankova S."/>
            <person name="Khrameeva E."/>
            <person name="Chekanov N."/>
            <person name="Fan G."/>
            <person name="Xiao A."/>
            <person name="Zhang H."/>
            <person name="Xu X."/>
            <person name="Yang H."/>
            <person name="Solovyev V."/>
            <person name="Lee S.M."/>
            <person name="Liu X."/>
            <person name="Afonnikov D.A."/>
            <person name="Skryabin K.G."/>
        </authorList>
    </citation>
    <scope>NUCLEOTIDE SEQUENCE [LARGE SCALE GENOMIC DNA]</scope>
    <source>
        <strain evidence="2">AK-0245</strain>
        <tissue evidence="2">Whole organism</tissue>
    </source>
</reference>
<sequence length="927" mass="107310">MHKVVKREQRLWDIFILFVLKCQIVFGLPGCTWPEMPTLNSRKLWWTHGGEPTLQIVFPTQNEWHRPAGRSQFDVKATSDGWQQLFISDDRQSFWIQQVCLNSLHMNLQWRFNNSAFPDLYTKPIFHGMNAANNSWCKRLPSRPQTYTSVNHLETNSVYPLHYRVECISDASNESQNRYIVRLHVAQQTWVHQCLIIRLVPNTDLLWMSQSQSFSFEADQALCDERNAFDSIIWIPALTENSPSVSHNCPFSGGFQITSITEIPDRKSYCDYQSFATLESDCVADEGMEWSFDQLGCNPFEPTQVTRFICLQAWRFADINFVILHGKRDISGPKTYSLVYDEIPENLNPLETKYQKPCHMWISPGLKLPAWLMEQKQRDGGAIRNQNQWWTHLMGQKQETFTFSKLIEVGIRRAFGHCDDERLTCDQGCDSDARNRMFCYRTCRSDDNKCDSPQWDSCQFESAYQGDWDMLVRTTSRNVGSNQGWGSVSQRQMRLSIFGKQVRLLRYSKKSNESAIFQCIRKVGETISDWFVIRTIDQHNGCRPRDLCLELYQSGLKRSIADRDTNTMLYRLSPSQQQGTDAMALCRFESRSRHKQNIMVPSKLLVKKTGLQQPLQPGYIRTVKCGLYQMRLSGTMLVNAEELLLLTGNTTYATKVSEPPYRLSQQKEWQQRMPHFQSTSFQNMEPADQPSPSYSYNRHPRHPRPVAINRSYMQHHFRKPVHCTVALTDFNRSFGVTGEFDDLLRIHSTCSEEAASFLLNRSHQCISSYKLDHSISEEISYRMIVTYNPVLRDYLCWIFKVGTGPDRKQWVVFVFASPQCQYSQTVTGNILVMDEQALAKMDLKIVPCHNCHQDDGTQKPFNAEPIISPVPHHPTRISSVPSTKGRQALRSPLRQPGSANFARSMRSGNAWYNVMPAIIVFHGFWIM</sequence>
<feature type="region of interest" description="Disordered" evidence="1">
    <location>
        <begin position="874"/>
        <end position="897"/>
    </location>
</feature>
<feature type="compositionally biased region" description="Polar residues" evidence="1">
    <location>
        <begin position="876"/>
        <end position="885"/>
    </location>
</feature>
<evidence type="ECO:0000256" key="1">
    <source>
        <dbReference type="SAM" id="MobiDB-lite"/>
    </source>
</evidence>
<dbReference type="Proteomes" id="UP000308267">
    <property type="component" value="Unassembled WGS sequence"/>
</dbReference>
<name>A0A4S2L8U6_OPIFE</name>
<keyword evidence="3" id="KW-1185">Reference proteome</keyword>
<organism evidence="2 3">
    <name type="scientific">Opisthorchis felineus</name>
    <dbReference type="NCBI Taxonomy" id="147828"/>
    <lineage>
        <taxon>Eukaryota</taxon>
        <taxon>Metazoa</taxon>
        <taxon>Spiralia</taxon>
        <taxon>Lophotrochozoa</taxon>
        <taxon>Platyhelminthes</taxon>
        <taxon>Trematoda</taxon>
        <taxon>Digenea</taxon>
        <taxon>Opisthorchiida</taxon>
        <taxon>Opisthorchiata</taxon>
        <taxon>Opisthorchiidae</taxon>
        <taxon>Opisthorchis</taxon>
    </lineage>
</organism>